<feature type="binding site" evidence="11">
    <location>
        <position position="10"/>
    </location>
    <ligand>
        <name>[4Fe-4S] cluster</name>
        <dbReference type="ChEBI" id="CHEBI:49883"/>
    </ligand>
</feature>
<accession>A0ABN3G9Z4</accession>
<feature type="binding site" evidence="11">
    <location>
        <position position="37"/>
    </location>
    <ligand>
        <name>[4Fe-4S] cluster</name>
        <dbReference type="ChEBI" id="CHEBI:49883"/>
    </ligand>
</feature>
<comment type="PTM">
    <text evidence="11">Upon Fe-S cluster removal intramolecular disulfide bonds are formed.</text>
</comment>
<evidence type="ECO:0000256" key="3">
    <source>
        <dbReference type="ARBA" id="ARBA00022485"/>
    </source>
</evidence>
<evidence type="ECO:0000313" key="14">
    <source>
        <dbReference type="Proteomes" id="UP001501444"/>
    </source>
</evidence>
<proteinExistence type="inferred from homology"/>
<keyword evidence="5 11" id="KW-0408">Iron</keyword>
<evidence type="ECO:0000256" key="2">
    <source>
        <dbReference type="ARBA" id="ARBA00006597"/>
    </source>
</evidence>
<feature type="binding site" evidence="11">
    <location>
        <position position="34"/>
    </location>
    <ligand>
        <name>[4Fe-4S] cluster</name>
        <dbReference type="ChEBI" id="CHEBI:49883"/>
    </ligand>
</feature>
<comment type="function">
    <text evidence="11">Acts as a transcriptional regulator. Probably redox-responsive. The apo- but not holo-form probably binds DNA.</text>
</comment>
<evidence type="ECO:0000256" key="11">
    <source>
        <dbReference type="HAMAP-Rule" id="MF_01479"/>
    </source>
</evidence>
<comment type="caution">
    <text evidence="13">The sequence shown here is derived from an EMBL/GenBank/DDBJ whole genome shotgun (WGS) entry which is preliminary data.</text>
</comment>
<keyword evidence="11" id="KW-0963">Cytoplasm</keyword>
<comment type="similarity">
    <text evidence="2 11">Belongs to the WhiB family.</text>
</comment>
<evidence type="ECO:0000256" key="7">
    <source>
        <dbReference type="ARBA" id="ARBA00023015"/>
    </source>
</evidence>
<sequence>MTSRHLGPACATAGVDMYPDPDDKPAIAAAVAVCDRCPIKEQCAGRALANREEFGVWGGLTEARRREMNPHKKVPAHVPVRQAAAARRCEVAKLAAQNLAPAVIAARLGVPANRVRRDLLDGGASERAERAAARAEQLAARDARIDAMLAAGATAYRIRLELRVGARAISRRADLQNATTKEAA</sequence>
<dbReference type="RefSeq" id="WP_344613314.1">
    <property type="nucleotide sequence ID" value="NZ_BAAARV010000025.1"/>
</dbReference>
<evidence type="ECO:0000256" key="8">
    <source>
        <dbReference type="ARBA" id="ARBA00023125"/>
    </source>
</evidence>
<keyword evidence="3 11" id="KW-0004">4Fe-4S</keyword>
<comment type="subcellular location">
    <subcellularLocation>
        <location evidence="1 11">Cytoplasm</location>
    </subcellularLocation>
</comment>
<evidence type="ECO:0000256" key="6">
    <source>
        <dbReference type="ARBA" id="ARBA00023014"/>
    </source>
</evidence>
<protein>
    <recommendedName>
        <fullName evidence="11">Transcriptional regulator WhiB</fullName>
    </recommendedName>
</protein>
<evidence type="ECO:0000256" key="10">
    <source>
        <dbReference type="ARBA" id="ARBA00023163"/>
    </source>
</evidence>
<evidence type="ECO:0000256" key="4">
    <source>
        <dbReference type="ARBA" id="ARBA00022723"/>
    </source>
</evidence>
<dbReference type="Pfam" id="PF02467">
    <property type="entry name" value="Whib"/>
    <property type="match status" value="1"/>
</dbReference>
<comment type="cofactor">
    <cofactor evidence="11">
        <name>[4Fe-4S] cluster</name>
        <dbReference type="ChEBI" id="CHEBI:49883"/>
    </cofactor>
    <text evidence="11">Binds 1 [4Fe-4S] cluster per subunit. Following nitrosylation of the [4Fe-4S] cluster binds 1 [4Fe-8(NO)] cluster per subunit.</text>
</comment>
<dbReference type="InterPro" id="IPR034768">
    <property type="entry name" value="4FE4S_WBL"/>
</dbReference>
<dbReference type="InterPro" id="IPR003482">
    <property type="entry name" value="Whib"/>
</dbReference>
<gene>
    <name evidence="11" type="primary">whiB</name>
    <name evidence="13" type="ORF">GCM10010170_033640</name>
</gene>
<dbReference type="EMBL" id="BAAARV010000025">
    <property type="protein sequence ID" value="GAA2346686.1"/>
    <property type="molecule type" value="Genomic_DNA"/>
</dbReference>
<feature type="binding site" evidence="11">
    <location>
        <position position="43"/>
    </location>
    <ligand>
        <name>[4Fe-4S] cluster</name>
        <dbReference type="ChEBI" id="CHEBI:49883"/>
    </ligand>
</feature>
<keyword evidence="4 11" id="KW-0479">Metal-binding</keyword>
<comment type="PTM">
    <text evidence="11">The Fe-S cluster can be nitrosylated by nitric oxide (NO).</text>
</comment>
<dbReference type="PANTHER" id="PTHR38839">
    <property type="entry name" value="TRANSCRIPTIONAL REGULATOR WHID-RELATED"/>
    <property type="match status" value="1"/>
</dbReference>
<evidence type="ECO:0000256" key="5">
    <source>
        <dbReference type="ARBA" id="ARBA00023004"/>
    </source>
</evidence>
<keyword evidence="7 11" id="KW-0805">Transcription regulation</keyword>
<feature type="domain" description="4Fe-4S Wbl-type" evidence="12">
    <location>
        <begin position="9"/>
        <end position="67"/>
    </location>
</feature>
<keyword evidence="9 11" id="KW-1015">Disulfide bond</keyword>
<keyword evidence="14" id="KW-1185">Reference proteome</keyword>
<dbReference type="Proteomes" id="UP001501444">
    <property type="component" value="Unassembled WGS sequence"/>
</dbReference>
<evidence type="ECO:0000256" key="1">
    <source>
        <dbReference type="ARBA" id="ARBA00004496"/>
    </source>
</evidence>
<evidence type="ECO:0000259" key="12">
    <source>
        <dbReference type="PROSITE" id="PS51674"/>
    </source>
</evidence>
<organism evidence="13 14">
    <name type="scientific">Dactylosporangium salmoneum</name>
    <dbReference type="NCBI Taxonomy" id="53361"/>
    <lineage>
        <taxon>Bacteria</taxon>
        <taxon>Bacillati</taxon>
        <taxon>Actinomycetota</taxon>
        <taxon>Actinomycetes</taxon>
        <taxon>Micromonosporales</taxon>
        <taxon>Micromonosporaceae</taxon>
        <taxon>Dactylosporangium</taxon>
    </lineage>
</organism>
<keyword evidence="10 11" id="KW-0804">Transcription</keyword>
<dbReference type="PROSITE" id="PS51674">
    <property type="entry name" value="4FE4S_WBL"/>
    <property type="match status" value="1"/>
</dbReference>
<reference evidence="13 14" key="1">
    <citation type="journal article" date="2019" name="Int. J. Syst. Evol. Microbiol.">
        <title>The Global Catalogue of Microorganisms (GCM) 10K type strain sequencing project: providing services to taxonomists for standard genome sequencing and annotation.</title>
        <authorList>
            <consortium name="The Broad Institute Genomics Platform"/>
            <consortium name="The Broad Institute Genome Sequencing Center for Infectious Disease"/>
            <person name="Wu L."/>
            <person name="Ma J."/>
        </authorList>
    </citation>
    <scope>NUCLEOTIDE SEQUENCE [LARGE SCALE GENOMIC DNA]</scope>
    <source>
        <strain evidence="13 14">JCM 3272</strain>
    </source>
</reference>
<name>A0ABN3G9Z4_9ACTN</name>
<keyword evidence="6 11" id="KW-0411">Iron-sulfur</keyword>
<dbReference type="HAMAP" id="MF_01479">
    <property type="entry name" value="WhiB"/>
    <property type="match status" value="1"/>
</dbReference>
<evidence type="ECO:0000256" key="9">
    <source>
        <dbReference type="ARBA" id="ARBA00023157"/>
    </source>
</evidence>
<evidence type="ECO:0000313" key="13">
    <source>
        <dbReference type="EMBL" id="GAA2346686.1"/>
    </source>
</evidence>
<keyword evidence="8 11" id="KW-0238">DNA-binding</keyword>